<dbReference type="Gene3D" id="3.40.190.10">
    <property type="entry name" value="Periplasmic binding protein-like II"/>
    <property type="match status" value="2"/>
</dbReference>
<dbReference type="STRING" id="1526658.BHK69_21880"/>
<protein>
    <submittedName>
        <fullName evidence="6">LysR family transcriptional regulator</fullName>
    </submittedName>
</protein>
<dbReference type="GO" id="GO:0006351">
    <property type="term" value="P:DNA-templated transcription"/>
    <property type="evidence" value="ECO:0007669"/>
    <property type="project" value="TreeGrafter"/>
</dbReference>
<dbReference type="Proteomes" id="UP000094969">
    <property type="component" value="Chromosome"/>
</dbReference>
<dbReference type="AlphaFoldDB" id="A0A1D7U5U2"/>
<dbReference type="PRINTS" id="PR00039">
    <property type="entry name" value="HTHLYSR"/>
</dbReference>
<dbReference type="InterPro" id="IPR036388">
    <property type="entry name" value="WH-like_DNA-bd_sf"/>
</dbReference>
<dbReference type="SUPFAM" id="SSF53850">
    <property type="entry name" value="Periplasmic binding protein-like II"/>
    <property type="match status" value="1"/>
</dbReference>
<proteinExistence type="inferred from homology"/>
<evidence type="ECO:0000256" key="3">
    <source>
        <dbReference type="ARBA" id="ARBA00023125"/>
    </source>
</evidence>
<dbReference type="EMBL" id="CP017147">
    <property type="protein sequence ID" value="AOO82733.1"/>
    <property type="molecule type" value="Genomic_DNA"/>
</dbReference>
<dbReference type="PANTHER" id="PTHR30537">
    <property type="entry name" value="HTH-TYPE TRANSCRIPTIONAL REGULATOR"/>
    <property type="match status" value="1"/>
</dbReference>
<dbReference type="KEGG" id="bvv:BHK69_21880"/>
<keyword evidence="2" id="KW-0805">Transcription regulation</keyword>
<dbReference type="GO" id="GO:0043565">
    <property type="term" value="F:sequence-specific DNA binding"/>
    <property type="evidence" value="ECO:0007669"/>
    <property type="project" value="TreeGrafter"/>
</dbReference>
<name>A0A1D7U5U2_9HYPH</name>
<keyword evidence="4" id="KW-0804">Transcription</keyword>
<keyword evidence="7" id="KW-1185">Reference proteome</keyword>
<evidence type="ECO:0000256" key="1">
    <source>
        <dbReference type="ARBA" id="ARBA00009437"/>
    </source>
</evidence>
<evidence type="ECO:0000313" key="7">
    <source>
        <dbReference type="Proteomes" id="UP000094969"/>
    </source>
</evidence>
<dbReference type="GO" id="GO:0003700">
    <property type="term" value="F:DNA-binding transcription factor activity"/>
    <property type="evidence" value="ECO:0007669"/>
    <property type="project" value="InterPro"/>
</dbReference>
<evidence type="ECO:0000256" key="2">
    <source>
        <dbReference type="ARBA" id="ARBA00023015"/>
    </source>
</evidence>
<comment type="similarity">
    <text evidence="1">Belongs to the LysR transcriptional regulatory family.</text>
</comment>
<dbReference type="CDD" id="cd08432">
    <property type="entry name" value="PBP2_GcdR_TrpI_HvrB_AmpR_like"/>
    <property type="match status" value="1"/>
</dbReference>
<evidence type="ECO:0000313" key="6">
    <source>
        <dbReference type="EMBL" id="AOO82733.1"/>
    </source>
</evidence>
<dbReference type="PANTHER" id="PTHR30537:SF79">
    <property type="entry name" value="TRANSCRIPTIONAL REGULATOR-RELATED"/>
    <property type="match status" value="1"/>
</dbReference>
<sequence length="306" mass="33380">MRSSSALPSLPALRAFEAVGRLMSFRRAGEELLITQSAVSHHIAVLERALGLRLFLRKSRGIAFTPEGVRYFSAINEGFATIARGTAELRGTAAQTRVRISLLPSFAANWLVPRLALWREMRPDIEIDLDPSLHAADVEAGEADLAIRYGNGAWAGVESRLLLHEWVTPVASPALLARCQDINMPSDLLAYPLLLNARPSDWEVWAREAGLDFGGSRRIQLMDYNIVLQAAIGGQGVAMGRLSLVADLLRAGTLVQPLPQTVSSPDICYWLITPRKRPSSPATRAVIEWLTSEVAAMSAPAPNSRV</sequence>
<evidence type="ECO:0000259" key="5">
    <source>
        <dbReference type="PROSITE" id="PS50931"/>
    </source>
</evidence>
<feature type="domain" description="HTH lysR-type" evidence="5">
    <location>
        <begin position="8"/>
        <end position="65"/>
    </location>
</feature>
<dbReference type="InterPro" id="IPR005119">
    <property type="entry name" value="LysR_subst-bd"/>
</dbReference>
<dbReference type="InterPro" id="IPR036390">
    <property type="entry name" value="WH_DNA-bd_sf"/>
</dbReference>
<evidence type="ECO:0000256" key="4">
    <source>
        <dbReference type="ARBA" id="ARBA00023163"/>
    </source>
</evidence>
<dbReference type="InterPro" id="IPR000847">
    <property type="entry name" value="LysR_HTH_N"/>
</dbReference>
<reference evidence="6 7" key="1">
    <citation type="journal article" date="2015" name="Antonie Van Leeuwenhoek">
        <title>Bosea vaviloviae sp. nov., a new species of slow-growing rhizobia isolated from nodules of the relict species Vavilovia formosa (Stev.) Fed.</title>
        <authorList>
            <person name="Safronova V.I."/>
            <person name="Kuznetsova I.G."/>
            <person name="Sazanova A.L."/>
            <person name="Kimeklis A.K."/>
            <person name="Belimov A.A."/>
            <person name="Andronov E.E."/>
            <person name="Pinaev A.G."/>
            <person name="Chizhevskaya E.P."/>
            <person name="Pukhaev A.R."/>
            <person name="Popov K.P."/>
            <person name="Willems A."/>
            <person name="Tikhonovich I.A."/>
        </authorList>
    </citation>
    <scope>NUCLEOTIDE SEQUENCE [LARGE SCALE GENOMIC DNA]</scope>
    <source>
        <strain evidence="6 7">Vaf18</strain>
    </source>
</reference>
<gene>
    <name evidence="6" type="ORF">BHK69_21880</name>
</gene>
<keyword evidence="3" id="KW-0238">DNA-binding</keyword>
<dbReference type="InterPro" id="IPR058163">
    <property type="entry name" value="LysR-type_TF_proteobact-type"/>
</dbReference>
<dbReference type="Pfam" id="PF00126">
    <property type="entry name" value="HTH_1"/>
    <property type="match status" value="1"/>
</dbReference>
<dbReference type="PROSITE" id="PS50931">
    <property type="entry name" value="HTH_LYSR"/>
    <property type="match status" value="1"/>
</dbReference>
<dbReference type="Pfam" id="PF03466">
    <property type="entry name" value="LysR_substrate"/>
    <property type="match status" value="1"/>
</dbReference>
<accession>A0A1D7U5U2</accession>
<organism evidence="6 7">
    <name type="scientific">Bosea vaviloviae</name>
    <dbReference type="NCBI Taxonomy" id="1526658"/>
    <lineage>
        <taxon>Bacteria</taxon>
        <taxon>Pseudomonadati</taxon>
        <taxon>Pseudomonadota</taxon>
        <taxon>Alphaproteobacteria</taxon>
        <taxon>Hyphomicrobiales</taxon>
        <taxon>Boseaceae</taxon>
        <taxon>Bosea</taxon>
    </lineage>
</organism>
<dbReference type="Gene3D" id="1.10.10.10">
    <property type="entry name" value="Winged helix-like DNA-binding domain superfamily/Winged helix DNA-binding domain"/>
    <property type="match status" value="1"/>
</dbReference>
<dbReference type="SUPFAM" id="SSF46785">
    <property type="entry name" value="Winged helix' DNA-binding domain"/>
    <property type="match status" value="1"/>
</dbReference>